<dbReference type="AlphaFoldDB" id="A0A3E0EDQ4"/>
<protein>
    <submittedName>
        <fullName evidence="2">Uncharacterized protein</fullName>
    </submittedName>
</protein>
<keyword evidence="1" id="KW-0472">Membrane</keyword>
<feature type="transmembrane region" description="Helical" evidence="1">
    <location>
        <begin position="36"/>
        <end position="59"/>
    </location>
</feature>
<organism evidence="2 3">
    <name type="scientific">Flavobacterium aquicola</name>
    <dbReference type="NCBI Taxonomy" id="1682742"/>
    <lineage>
        <taxon>Bacteria</taxon>
        <taxon>Pseudomonadati</taxon>
        <taxon>Bacteroidota</taxon>
        <taxon>Flavobacteriia</taxon>
        <taxon>Flavobacteriales</taxon>
        <taxon>Flavobacteriaceae</taxon>
        <taxon>Flavobacterium</taxon>
    </lineage>
</organism>
<dbReference type="EMBL" id="QUNI01000009">
    <property type="protein sequence ID" value="REG96387.1"/>
    <property type="molecule type" value="Genomic_DNA"/>
</dbReference>
<evidence type="ECO:0000256" key="1">
    <source>
        <dbReference type="SAM" id="Phobius"/>
    </source>
</evidence>
<reference evidence="2 3" key="1">
    <citation type="submission" date="2018-08" db="EMBL/GenBank/DDBJ databases">
        <title>Genomic Encyclopedia of Archaeal and Bacterial Type Strains, Phase II (KMG-II): from individual species to whole genera.</title>
        <authorList>
            <person name="Goeker M."/>
        </authorList>
    </citation>
    <scope>NUCLEOTIDE SEQUENCE [LARGE SCALE GENOMIC DNA]</scope>
    <source>
        <strain evidence="2 3">DSM 100880</strain>
    </source>
</reference>
<feature type="transmembrane region" description="Helical" evidence="1">
    <location>
        <begin position="12"/>
        <end position="30"/>
    </location>
</feature>
<proteinExistence type="predicted"/>
<keyword evidence="1" id="KW-1133">Transmembrane helix</keyword>
<dbReference type="Proteomes" id="UP000257136">
    <property type="component" value="Unassembled WGS sequence"/>
</dbReference>
<name>A0A3E0EDQ4_9FLAO</name>
<evidence type="ECO:0000313" key="2">
    <source>
        <dbReference type="EMBL" id="REG96387.1"/>
    </source>
</evidence>
<keyword evidence="1" id="KW-0812">Transmembrane</keyword>
<keyword evidence="3" id="KW-1185">Reference proteome</keyword>
<accession>A0A3E0EDQ4</accession>
<gene>
    <name evidence="2" type="ORF">C8P67_10930</name>
</gene>
<evidence type="ECO:0000313" key="3">
    <source>
        <dbReference type="Proteomes" id="UP000257136"/>
    </source>
</evidence>
<sequence length="131" mass="14894">MKRKGFKIAGIILLVIAAGTGFSFAVMLLWNALMPSIFGLGIIGFWQALGLLVLSRLLFGGHGHHGGRKFGGMRDKNGIREKWMSMTPEERKEFVEKRKENMCGGRFGRRRFFGNKDFDFDSTDFDKKDNE</sequence>
<comment type="caution">
    <text evidence="2">The sequence shown here is derived from an EMBL/GenBank/DDBJ whole genome shotgun (WGS) entry which is preliminary data.</text>
</comment>